<dbReference type="InterPro" id="IPR013762">
    <property type="entry name" value="Integrase-like_cat_sf"/>
</dbReference>
<dbReference type="EMBL" id="VNHY01000002">
    <property type="protein sequence ID" value="TYP93515.1"/>
    <property type="molecule type" value="Genomic_DNA"/>
</dbReference>
<name>A0A5D3YIX4_9BACT</name>
<dbReference type="Gene3D" id="1.10.150.130">
    <property type="match status" value="1"/>
</dbReference>
<dbReference type="SUPFAM" id="SSF56349">
    <property type="entry name" value="DNA breaking-rejoining enzymes"/>
    <property type="match status" value="1"/>
</dbReference>
<keyword evidence="4" id="KW-0233">DNA recombination</keyword>
<reference evidence="8 9" key="1">
    <citation type="submission" date="2019-07" db="EMBL/GenBank/DDBJ databases">
        <title>Genomic Encyclopedia of Archaeal and Bacterial Type Strains, Phase II (KMG-II): from individual species to whole genera.</title>
        <authorList>
            <person name="Goeker M."/>
        </authorList>
    </citation>
    <scope>NUCLEOTIDE SEQUENCE [LARGE SCALE GENOMIC DNA]</scope>
    <source>
        <strain evidence="8 9">DSM 21935</strain>
    </source>
</reference>
<evidence type="ECO:0000256" key="3">
    <source>
        <dbReference type="ARBA" id="ARBA00023125"/>
    </source>
</evidence>
<evidence type="ECO:0000313" key="8">
    <source>
        <dbReference type="EMBL" id="TYP93515.1"/>
    </source>
</evidence>
<evidence type="ECO:0000256" key="2">
    <source>
        <dbReference type="ARBA" id="ARBA00022908"/>
    </source>
</evidence>
<evidence type="ECO:0000256" key="5">
    <source>
        <dbReference type="PROSITE-ProRule" id="PRU01248"/>
    </source>
</evidence>
<keyword evidence="3 5" id="KW-0238">DNA-binding</keyword>
<dbReference type="Pfam" id="PF00589">
    <property type="entry name" value="Phage_integrase"/>
    <property type="match status" value="1"/>
</dbReference>
<evidence type="ECO:0000313" key="9">
    <source>
        <dbReference type="Proteomes" id="UP000324595"/>
    </source>
</evidence>
<evidence type="ECO:0000256" key="1">
    <source>
        <dbReference type="ARBA" id="ARBA00008857"/>
    </source>
</evidence>
<dbReference type="PANTHER" id="PTHR30349">
    <property type="entry name" value="PHAGE INTEGRASE-RELATED"/>
    <property type="match status" value="1"/>
</dbReference>
<dbReference type="CDD" id="cd00796">
    <property type="entry name" value="INT_Rci_Hp1_C"/>
    <property type="match status" value="1"/>
</dbReference>
<dbReference type="GO" id="GO:0003677">
    <property type="term" value="F:DNA binding"/>
    <property type="evidence" value="ECO:0007669"/>
    <property type="project" value="UniProtKB-UniRule"/>
</dbReference>
<dbReference type="RefSeq" id="WP_148898578.1">
    <property type="nucleotide sequence ID" value="NZ_VNHY01000002.1"/>
</dbReference>
<keyword evidence="2" id="KW-0229">DNA integration</keyword>
<dbReference type="Pfam" id="PF13495">
    <property type="entry name" value="Phage_int_SAM_4"/>
    <property type="match status" value="1"/>
</dbReference>
<dbReference type="GO" id="GO:0015074">
    <property type="term" value="P:DNA integration"/>
    <property type="evidence" value="ECO:0007669"/>
    <property type="project" value="UniProtKB-KW"/>
</dbReference>
<dbReference type="InterPro" id="IPR002104">
    <property type="entry name" value="Integrase_catalytic"/>
</dbReference>
<evidence type="ECO:0000259" key="7">
    <source>
        <dbReference type="PROSITE" id="PS51900"/>
    </source>
</evidence>
<protein>
    <submittedName>
        <fullName evidence="8">Site-specific recombinase XerD</fullName>
    </submittedName>
</protein>
<accession>A0A5D3YIX4</accession>
<dbReference type="Gene3D" id="1.10.443.10">
    <property type="entry name" value="Intergrase catalytic core"/>
    <property type="match status" value="1"/>
</dbReference>
<dbReference type="PANTHER" id="PTHR30349:SF64">
    <property type="entry name" value="PROPHAGE INTEGRASE INTD-RELATED"/>
    <property type="match status" value="1"/>
</dbReference>
<dbReference type="GO" id="GO:0006310">
    <property type="term" value="P:DNA recombination"/>
    <property type="evidence" value="ECO:0007669"/>
    <property type="project" value="UniProtKB-KW"/>
</dbReference>
<dbReference type="AlphaFoldDB" id="A0A5D3YIX4"/>
<feature type="domain" description="Tyr recombinase" evidence="6">
    <location>
        <begin position="212"/>
        <end position="410"/>
    </location>
</feature>
<keyword evidence="9" id="KW-1185">Reference proteome</keyword>
<comment type="caution">
    <text evidence="8">The sequence shown here is derived from an EMBL/GenBank/DDBJ whole genome shotgun (WGS) entry which is preliminary data.</text>
</comment>
<organism evidence="8 9">
    <name type="scientific">Fodinibius salinus</name>
    <dbReference type="NCBI Taxonomy" id="860790"/>
    <lineage>
        <taxon>Bacteria</taxon>
        <taxon>Pseudomonadati</taxon>
        <taxon>Balneolota</taxon>
        <taxon>Balneolia</taxon>
        <taxon>Balneolales</taxon>
        <taxon>Balneolaceae</taxon>
        <taxon>Fodinibius</taxon>
    </lineage>
</organism>
<dbReference type="InterPro" id="IPR010998">
    <property type="entry name" value="Integrase_recombinase_N"/>
</dbReference>
<dbReference type="InterPro" id="IPR004107">
    <property type="entry name" value="Integrase_SAM-like_N"/>
</dbReference>
<sequence>MKYFHNSYIFYWTDVTYDVTLLSNLNYSYEKNMASLRKRNNYYSIVFATRVDGDLIQKTYALGTKYKKIAEQKKHHYEKLYEAGEINPFADDWNLQEYEKMQELKGTSVVSPILNELQKKFLREKTNVTEKTKKTYKYIIRQFMEGVGYTMPVTRIDADDIRAFCLRDDLANASKKNYLKHLKVFFNWLVAEEYIETNPCDKIAVPKVRDNLVDKIIEEDDLDIIFKKFREYQLKHKKARNIQSSDQMQLWFKPLITLAFYTGMRRKEIIQLRWEHINLKEGFIRVTDTKNGSERTIPIFETLYWLLVAWKKLMGNPKKGLVFPSPKSTPDREIAMTGDNVSKRFKFYATEEAKLKDTVNFHGLRHSCATFMLRIGFNVIEVKNMLGHKSLEVTNRYVHLVAKDLMRSANRNGKMNYLNEA</sequence>
<evidence type="ECO:0000256" key="4">
    <source>
        <dbReference type="ARBA" id="ARBA00023172"/>
    </source>
</evidence>
<dbReference type="Proteomes" id="UP000324595">
    <property type="component" value="Unassembled WGS sequence"/>
</dbReference>
<proteinExistence type="inferred from homology"/>
<gene>
    <name evidence="8" type="ORF">LX73_1220</name>
</gene>
<feature type="domain" description="Core-binding (CB)" evidence="7">
    <location>
        <begin position="112"/>
        <end position="190"/>
    </location>
</feature>
<dbReference type="InterPro" id="IPR050090">
    <property type="entry name" value="Tyrosine_recombinase_XerCD"/>
</dbReference>
<dbReference type="OrthoDB" id="9801717at2"/>
<evidence type="ECO:0000259" key="6">
    <source>
        <dbReference type="PROSITE" id="PS51898"/>
    </source>
</evidence>
<dbReference type="InterPro" id="IPR011010">
    <property type="entry name" value="DNA_brk_join_enz"/>
</dbReference>
<dbReference type="PROSITE" id="PS51898">
    <property type="entry name" value="TYR_RECOMBINASE"/>
    <property type="match status" value="1"/>
</dbReference>
<dbReference type="InterPro" id="IPR044068">
    <property type="entry name" value="CB"/>
</dbReference>
<comment type="similarity">
    <text evidence="1">Belongs to the 'phage' integrase family.</text>
</comment>
<dbReference type="PROSITE" id="PS51900">
    <property type="entry name" value="CB"/>
    <property type="match status" value="1"/>
</dbReference>